<dbReference type="PaxDb" id="73239-Q7RLN8"/>
<gene>
    <name evidence="1" type="ORF">PY02502</name>
</gene>
<accession>Q7RLN8</accession>
<keyword evidence="2" id="KW-1185">Reference proteome</keyword>
<dbReference type="Proteomes" id="UP000008553">
    <property type="component" value="Unassembled WGS sequence"/>
</dbReference>
<dbReference type="AlphaFoldDB" id="Q7RLN8"/>
<sequence length="19" mass="2174">HTTIEAINKCANGLYLKQR</sequence>
<dbReference type="EMBL" id="AABL01000686">
    <property type="protein sequence ID" value="EAA21950.1"/>
    <property type="molecule type" value="Genomic_DNA"/>
</dbReference>
<evidence type="ECO:0000313" key="2">
    <source>
        <dbReference type="Proteomes" id="UP000008553"/>
    </source>
</evidence>
<dbReference type="InParanoid" id="Q7RLN8"/>
<reference evidence="1 2" key="1">
    <citation type="journal article" date="2002" name="Nature">
        <title>Genome sequence and comparative analysis of the model rodent malaria parasite Plasmodium yoelii yoelii.</title>
        <authorList>
            <person name="Carlton J.M."/>
            <person name="Angiuoli S.V."/>
            <person name="Suh B.B."/>
            <person name="Kooij T.W."/>
            <person name="Pertea M."/>
            <person name="Silva J.C."/>
            <person name="Ermolaeva M.D."/>
            <person name="Allen J.E."/>
            <person name="Selengut J.D."/>
            <person name="Koo H.L."/>
            <person name="Peterson J.D."/>
            <person name="Pop M."/>
            <person name="Kosack D.S."/>
            <person name="Shumway M.F."/>
            <person name="Bidwell S.L."/>
            <person name="Shallom S.J."/>
            <person name="van Aken S.E."/>
            <person name="Riedmuller S.B."/>
            <person name="Feldblyum T.V."/>
            <person name="Cho J.K."/>
            <person name="Quackenbush J."/>
            <person name="Sedegah M."/>
            <person name="Shoaibi A."/>
            <person name="Cummings L.M."/>
            <person name="Florens L."/>
            <person name="Yates J.R."/>
            <person name="Raine J.D."/>
            <person name="Sinden R.E."/>
            <person name="Harris M.A."/>
            <person name="Cunningham D.A."/>
            <person name="Preiser P.R."/>
            <person name="Bergman L.W."/>
            <person name="Vaidya A.B."/>
            <person name="van Lin L.H."/>
            <person name="Janse C.J."/>
            <person name="Waters A.P."/>
            <person name="Smith H.O."/>
            <person name="White O.R."/>
            <person name="Salzberg S.L."/>
            <person name="Venter J.C."/>
            <person name="Fraser C.M."/>
            <person name="Hoffman S.L."/>
            <person name="Gardner M.J."/>
            <person name="Carucci D.J."/>
        </authorList>
    </citation>
    <scope>NUCLEOTIDE SEQUENCE [LARGE SCALE GENOMIC DNA]</scope>
    <source>
        <strain evidence="1 2">17XNL</strain>
    </source>
</reference>
<comment type="caution">
    <text evidence="1">The sequence shown here is derived from an EMBL/GenBank/DDBJ whole genome shotgun (WGS) entry which is preliminary data.</text>
</comment>
<protein>
    <submittedName>
        <fullName evidence="1">Uncharacterized protein</fullName>
    </submittedName>
</protein>
<name>Q7RLN8_PLAYO</name>
<organism evidence="1 2">
    <name type="scientific">Plasmodium yoelii yoelii</name>
    <dbReference type="NCBI Taxonomy" id="73239"/>
    <lineage>
        <taxon>Eukaryota</taxon>
        <taxon>Sar</taxon>
        <taxon>Alveolata</taxon>
        <taxon>Apicomplexa</taxon>
        <taxon>Aconoidasida</taxon>
        <taxon>Haemosporida</taxon>
        <taxon>Plasmodiidae</taxon>
        <taxon>Plasmodium</taxon>
        <taxon>Plasmodium (Vinckeia)</taxon>
    </lineage>
</organism>
<evidence type="ECO:0000313" key="1">
    <source>
        <dbReference type="EMBL" id="EAA21950.1"/>
    </source>
</evidence>
<proteinExistence type="predicted"/>
<feature type="non-terminal residue" evidence="1">
    <location>
        <position position="1"/>
    </location>
</feature>